<dbReference type="RefSeq" id="WP_123641516.1">
    <property type="nucleotide sequence ID" value="NZ_ML119083.1"/>
</dbReference>
<feature type="signal peptide" evidence="1">
    <location>
        <begin position="1"/>
        <end position="17"/>
    </location>
</feature>
<dbReference type="SUPFAM" id="SSF159270">
    <property type="entry name" value="YmcC-like"/>
    <property type="match status" value="1"/>
</dbReference>
<proteinExistence type="predicted"/>
<dbReference type="InterPro" id="IPR023373">
    <property type="entry name" value="YmcC_sf"/>
</dbReference>
<name>A0A3N2R642_9RHOB</name>
<dbReference type="EMBL" id="RDRB01000003">
    <property type="protein sequence ID" value="ROU02965.1"/>
    <property type="molecule type" value="Genomic_DNA"/>
</dbReference>
<dbReference type="AlphaFoldDB" id="A0A3N2R642"/>
<gene>
    <name evidence="2" type="ORF">EAT49_06605</name>
</gene>
<evidence type="ECO:0000256" key="1">
    <source>
        <dbReference type="SAM" id="SignalP"/>
    </source>
</evidence>
<organism evidence="2 3">
    <name type="scientific">Histidinibacterium lentulum</name>
    <dbReference type="NCBI Taxonomy" id="2480588"/>
    <lineage>
        <taxon>Bacteria</taxon>
        <taxon>Pseudomonadati</taxon>
        <taxon>Pseudomonadota</taxon>
        <taxon>Alphaproteobacteria</taxon>
        <taxon>Rhodobacterales</taxon>
        <taxon>Paracoccaceae</taxon>
        <taxon>Histidinibacterium</taxon>
    </lineage>
</organism>
<dbReference type="OrthoDB" id="6237231at2"/>
<comment type="caution">
    <text evidence="2">The sequence shown here is derived from an EMBL/GenBank/DDBJ whole genome shotgun (WGS) entry which is preliminary data.</text>
</comment>
<accession>A0A3N2R642</accession>
<reference evidence="2 3" key="1">
    <citation type="submission" date="2018-10" db="EMBL/GenBank/DDBJ databases">
        <title>Histidinibacterium lentulum gen. nov., sp. nov., a marine bacterium from the culture broth of Picochlorum sp. 122.</title>
        <authorList>
            <person name="Wang G."/>
        </authorList>
    </citation>
    <scope>NUCLEOTIDE SEQUENCE [LARGE SCALE GENOMIC DNA]</scope>
    <source>
        <strain evidence="2 3">B17</strain>
    </source>
</reference>
<protein>
    <recommendedName>
        <fullName evidence="4">YjbF family lipoprotein</fullName>
    </recommendedName>
</protein>
<evidence type="ECO:0000313" key="2">
    <source>
        <dbReference type="EMBL" id="ROU02965.1"/>
    </source>
</evidence>
<dbReference type="InterPro" id="IPR021308">
    <property type="entry name" value="GfcB"/>
</dbReference>
<evidence type="ECO:0000313" key="3">
    <source>
        <dbReference type="Proteomes" id="UP000268016"/>
    </source>
</evidence>
<keyword evidence="1" id="KW-0732">Signal</keyword>
<sequence>MRSIGLAAACASTLLLAGCGDEVSESRMVIEAVAGSFLSIGRETAPVQRPQFSRAAIEETGQDFVLASVPQRGVAALLQRAGQNGPEETWLTEDGVSVTYERGFLVATRGLGPDLMAADVSGVLAAVARGGGDATRVHEYLDGNDQMVRHDYACRVERAGTERITIYERSYNTEKYEETCRRGAQTFTNTYWIGAGGVVWKSRQLISPPVGYLDSERL</sequence>
<feature type="chain" id="PRO_5018178014" description="YjbF family lipoprotein" evidence="1">
    <location>
        <begin position="18"/>
        <end position="218"/>
    </location>
</feature>
<dbReference type="Proteomes" id="UP000268016">
    <property type="component" value="Unassembled WGS sequence"/>
</dbReference>
<dbReference type="PROSITE" id="PS51257">
    <property type="entry name" value="PROKAR_LIPOPROTEIN"/>
    <property type="match status" value="1"/>
</dbReference>
<keyword evidence="3" id="KW-1185">Reference proteome</keyword>
<evidence type="ECO:0008006" key="4">
    <source>
        <dbReference type="Google" id="ProtNLM"/>
    </source>
</evidence>
<dbReference type="Gene3D" id="2.40.360.10">
    <property type="entry name" value="YmcC-like"/>
    <property type="match status" value="1"/>
</dbReference>
<dbReference type="Pfam" id="PF11102">
    <property type="entry name" value="YjbF"/>
    <property type="match status" value="1"/>
</dbReference>